<accession>A0A1V6Y238</accession>
<protein>
    <submittedName>
        <fullName evidence="1">Uncharacterized protein</fullName>
    </submittedName>
</protein>
<comment type="caution">
    <text evidence="1">The sequence shown here is derived from an EMBL/GenBank/DDBJ whole genome shotgun (WGS) entry which is preliminary data.</text>
</comment>
<gene>
    <name evidence="1" type="ORF">PENNAL_c0041G10034</name>
</gene>
<organism evidence="1 2">
    <name type="scientific">Penicillium nalgiovense</name>
    <dbReference type="NCBI Taxonomy" id="60175"/>
    <lineage>
        <taxon>Eukaryota</taxon>
        <taxon>Fungi</taxon>
        <taxon>Dikarya</taxon>
        <taxon>Ascomycota</taxon>
        <taxon>Pezizomycotina</taxon>
        <taxon>Eurotiomycetes</taxon>
        <taxon>Eurotiomycetidae</taxon>
        <taxon>Eurotiales</taxon>
        <taxon>Aspergillaceae</taxon>
        <taxon>Penicillium</taxon>
    </lineage>
</organism>
<dbReference type="OMA" id="KLWERGD"/>
<sequence>MPEPNWTKASGPICGYPRVWWKKYGFSESRPKVVEKFHLLSCYSDDTDSLASSKYEDPFELPVLSSGGPVNQEYIVVIPTFVHEEFQTQYMIKHDPIHYERRYRVWFGIDLDRFGPIDTPARFFQVLEMSLSSGRVVLQDNVPLMGPLSPKRELWMVMHGYFGNWYEPEGKKWAVSAAKRRTRLLKKLWERGDVRLINEIPVENPFPAKWLYIGSEVQVATMFQFEPHDITEKRVIFRELHMKEMRLLFPEKWEDEDDHCILA</sequence>
<dbReference type="AlphaFoldDB" id="A0A1V6Y238"/>
<evidence type="ECO:0000313" key="1">
    <source>
        <dbReference type="EMBL" id="OQE81425.1"/>
    </source>
</evidence>
<keyword evidence="2" id="KW-1185">Reference proteome</keyword>
<dbReference type="EMBL" id="MOOB01000041">
    <property type="protein sequence ID" value="OQE81425.1"/>
    <property type="molecule type" value="Genomic_DNA"/>
</dbReference>
<proteinExistence type="predicted"/>
<dbReference type="Proteomes" id="UP000191691">
    <property type="component" value="Unassembled WGS sequence"/>
</dbReference>
<name>A0A1V6Y238_PENNA</name>
<evidence type="ECO:0000313" key="2">
    <source>
        <dbReference type="Proteomes" id="UP000191691"/>
    </source>
</evidence>
<reference evidence="2" key="1">
    <citation type="journal article" date="2017" name="Nat. Microbiol.">
        <title>Global analysis of biosynthetic gene clusters reveals vast potential of secondary metabolite production in Penicillium species.</title>
        <authorList>
            <person name="Nielsen J.C."/>
            <person name="Grijseels S."/>
            <person name="Prigent S."/>
            <person name="Ji B."/>
            <person name="Dainat J."/>
            <person name="Nielsen K.F."/>
            <person name="Frisvad J.C."/>
            <person name="Workman M."/>
            <person name="Nielsen J."/>
        </authorList>
    </citation>
    <scope>NUCLEOTIDE SEQUENCE [LARGE SCALE GENOMIC DNA]</scope>
    <source>
        <strain evidence="2">IBT 13039</strain>
    </source>
</reference>